<reference evidence="1 2" key="1">
    <citation type="submission" date="2014-04" db="EMBL/GenBank/DDBJ databases">
        <authorList>
            <consortium name="DOE Joint Genome Institute"/>
            <person name="Kuo A."/>
            <person name="Kohler A."/>
            <person name="Nagy L.G."/>
            <person name="Floudas D."/>
            <person name="Copeland A."/>
            <person name="Barry K.W."/>
            <person name="Cichocki N."/>
            <person name="Veneault-Fourrey C."/>
            <person name="LaButti K."/>
            <person name="Lindquist E.A."/>
            <person name="Lipzen A."/>
            <person name="Lundell T."/>
            <person name="Morin E."/>
            <person name="Murat C."/>
            <person name="Sun H."/>
            <person name="Tunlid A."/>
            <person name="Henrissat B."/>
            <person name="Grigoriev I.V."/>
            <person name="Hibbett D.S."/>
            <person name="Martin F."/>
            <person name="Nordberg H.P."/>
            <person name="Cantor M.N."/>
            <person name="Hua S.X."/>
        </authorList>
    </citation>
    <scope>NUCLEOTIDE SEQUENCE [LARGE SCALE GENOMIC DNA]</scope>
    <source>
        <strain evidence="1 2">Foug A</strain>
    </source>
</reference>
<dbReference type="AlphaFoldDB" id="A0A0C2ZQI5"/>
<accession>A0A0C2ZQI5</accession>
<organism evidence="1 2">
    <name type="scientific">Scleroderma citrinum Foug A</name>
    <dbReference type="NCBI Taxonomy" id="1036808"/>
    <lineage>
        <taxon>Eukaryota</taxon>
        <taxon>Fungi</taxon>
        <taxon>Dikarya</taxon>
        <taxon>Basidiomycota</taxon>
        <taxon>Agaricomycotina</taxon>
        <taxon>Agaricomycetes</taxon>
        <taxon>Agaricomycetidae</taxon>
        <taxon>Boletales</taxon>
        <taxon>Sclerodermatineae</taxon>
        <taxon>Sclerodermataceae</taxon>
        <taxon>Scleroderma</taxon>
    </lineage>
</organism>
<dbReference type="Proteomes" id="UP000053989">
    <property type="component" value="Unassembled WGS sequence"/>
</dbReference>
<gene>
    <name evidence="1" type="ORF">SCLCIDRAFT_691513</name>
</gene>
<dbReference type="EMBL" id="KN822032">
    <property type="protein sequence ID" value="KIM63833.1"/>
    <property type="molecule type" value="Genomic_DNA"/>
</dbReference>
<name>A0A0C2ZQI5_9AGAM</name>
<keyword evidence="2" id="KW-1185">Reference proteome</keyword>
<evidence type="ECO:0000313" key="2">
    <source>
        <dbReference type="Proteomes" id="UP000053989"/>
    </source>
</evidence>
<reference evidence="2" key="2">
    <citation type="submission" date="2015-01" db="EMBL/GenBank/DDBJ databases">
        <title>Evolutionary Origins and Diversification of the Mycorrhizal Mutualists.</title>
        <authorList>
            <consortium name="DOE Joint Genome Institute"/>
            <consortium name="Mycorrhizal Genomics Consortium"/>
            <person name="Kohler A."/>
            <person name="Kuo A."/>
            <person name="Nagy L.G."/>
            <person name="Floudas D."/>
            <person name="Copeland A."/>
            <person name="Barry K.W."/>
            <person name="Cichocki N."/>
            <person name="Veneault-Fourrey C."/>
            <person name="LaButti K."/>
            <person name="Lindquist E.A."/>
            <person name="Lipzen A."/>
            <person name="Lundell T."/>
            <person name="Morin E."/>
            <person name="Murat C."/>
            <person name="Riley R."/>
            <person name="Ohm R."/>
            <person name="Sun H."/>
            <person name="Tunlid A."/>
            <person name="Henrissat B."/>
            <person name="Grigoriev I.V."/>
            <person name="Hibbett D.S."/>
            <person name="Martin F."/>
        </authorList>
    </citation>
    <scope>NUCLEOTIDE SEQUENCE [LARGE SCALE GENOMIC DNA]</scope>
    <source>
        <strain evidence="2">Foug A</strain>
    </source>
</reference>
<proteinExistence type="predicted"/>
<protein>
    <submittedName>
        <fullName evidence="1">Uncharacterized protein</fullName>
    </submittedName>
</protein>
<dbReference type="InParanoid" id="A0A0C2ZQI5"/>
<sequence length="103" mass="11954">MYPRLLDVTFTASILTINFYGSSFFSGEYASVFLTRNADPGSHNLFWQFRELHLIPLPYCLETLPHDGDHQSRQHFHLGISHSEPFCRFPLCGCIRERGKYLS</sequence>
<dbReference type="HOGENOM" id="CLU_2265320_0_0_1"/>
<evidence type="ECO:0000313" key="1">
    <source>
        <dbReference type="EMBL" id="KIM63833.1"/>
    </source>
</evidence>